<keyword evidence="3" id="KW-1185">Reference proteome</keyword>
<proteinExistence type="predicted"/>
<feature type="transmembrane region" description="Helical" evidence="1">
    <location>
        <begin position="72"/>
        <end position="93"/>
    </location>
</feature>
<dbReference type="EMBL" id="CP092900">
    <property type="protein sequence ID" value="UTC24327.1"/>
    <property type="molecule type" value="Genomic_DNA"/>
</dbReference>
<keyword evidence="1" id="KW-0812">Transmembrane</keyword>
<evidence type="ECO:0000256" key="1">
    <source>
        <dbReference type="SAM" id="Phobius"/>
    </source>
</evidence>
<keyword evidence="1" id="KW-1133">Transmembrane helix</keyword>
<organism evidence="2 3">
    <name type="scientific">Candidatus Comchoanobacter bicostacola</name>
    <dbReference type="NCBI Taxonomy" id="2919598"/>
    <lineage>
        <taxon>Bacteria</taxon>
        <taxon>Pseudomonadati</taxon>
        <taxon>Pseudomonadota</taxon>
        <taxon>Gammaproteobacteria</taxon>
        <taxon>Candidatus Comchoanobacterales</taxon>
        <taxon>Candidatus Comchoanobacteraceae</taxon>
        <taxon>Candidatus Comchoanobacter</taxon>
    </lineage>
</organism>
<protein>
    <submittedName>
        <fullName evidence="2">DUF2177 family protein</fullName>
    </submittedName>
</protein>
<dbReference type="InterPro" id="IPR018687">
    <property type="entry name" value="DUF2177_membr"/>
</dbReference>
<reference evidence="2 3" key="1">
    <citation type="journal article" date="2022" name="Nat. Microbiol.">
        <title>The microbiome of a bacterivorous marine choanoflagellate contains a resource-demanding obligate bacterial associate.</title>
        <authorList>
            <person name="Needham D.M."/>
            <person name="Poirier C."/>
            <person name="Bachy C."/>
            <person name="George E.E."/>
            <person name="Wilken S."/>
            <person name="Yung C.C.M."/>
            <person name="Limardo A.J."/>
            <person name="Morando M."/>
            <person name="Sudek L."/>
            <person name="Malmstrom R.R."/>
            <person name="Keeling P.J."/>
            <person name="Santoro A.E."/>
            <person name="Worden A.Z."/>
        </authorList>
    </citation>
    <scope>NUCLEOTIDE SEQUENCE [LARGE SCALE GENOMIC DNA]</scope>
    <source>
        <strain evidence="2 3">Comchoano-1</strain>
    </source>
</reference>
<feature type="transmembrane region" description="Helical" evidence="1">
    <location>
        <begin position="105"/>
        <end position="124"/>
    </location>
</feature>
<name>A0ABY5DKK0_9GAMM</name>
<evidence type="ECO:0000313" key="3">
    <source>
        <dbReference type="Proteomes" id="UP001055955"/>
    </source>
</evidence>
<sequence>MYILKVVATMVCFLALDALWISLFAKPLYADVLQSLMADRGGVDFALGAILAYSMLLLGLFVFVLPSAQPVLYGFVFGVVVYGVYGLTNYVVVDAWTWSLVLTDWVWGGVLYAATAYFAQVIGLTS</sequence>
<dbReference type="RefSeq" id="WP_258568111.1">
    <property type="nucleotide sequence ID" value="NZ_CP092900.1"/>
</dbReference>
<dbReference type="Pfam" id="PF09945">
    <property type="entry name" value="DUF2177"/>
    <property type="match status" value="1"/>
</dbReference>
<dbReference type="Proteomes" id="UP001055955">
    <property type="component" value="Chromosome"/>
</dbReference>
<feature type="transmembrane region" description="Helical" evidence="1">
    <location>
        <begin position="7"/>
        <end position="25"/>
    </location>
</feature>
<feature type="transmembrane region" description="Helical" evidence="1">
    <location>
        <begin position="45"/>
        <end position="65"/>
    </location>
</feature>
<keyword evidence="1" id="KW-0472">Membrane</keyword>
<gene>
    <name evidence="2" type="ORF">MMH89_03710</name>
</gene>
<accession>A0ABY5DKK0</accession>
<evidence type="ECO:0000313" key="2">
    <source>
        <dbReference type="EMBL" id="UTC24327.1"/>
    </source>
</evidence>